<organism evidence="1 2">
    <name type="scientific">Anas zonorhyncha</name>
    <name type="common">Eastern spot-billed duck</name>
    <dbReference type="NCBI Taxonomy" id="75864"/>
    <lineage>
        <taxon>Eukaryota</taxon>
        <taxon>Metazoa</taxon>
        <taxon>Chordata</taxon>
        <taxon>Craniata</taxon>
        <taxon>Vertebrata</taxon>
        <taxon>Euteleostomi</taxon>
        <taxon>Archelosauria</taxon>
        <taxon>Archosauria</taxon>
        <taxon>Dinosauria</taxon>
        <taxon>Saurischia</taxon>
        <taxon>Theropoda</taxon>
        <taxon>Coelurosauria</taxon>
        <taxon>Aves</taxon>
        <taxon>Neognathae</taxon>
        <taxon>Galloanserae</taxon>
        <taxon>Anseriformes</taxon>
        <taxon>Anatidae</taxon>
        <taxon>Anatinae</taxon>
        <taxon>Anas</taxon>
    </lineage>
</organism>
<sequence length="226" mass="25003">MSFPGRSPSPPHVPIQGAREKLQSSIFERVNACNALLYEVRRRGQTQDELSPGSAHCATPCPAPQMIRQLENSIEKMLMKVRTGQKVTLLYLAVKDVLKKVGCPSLSQHAALRWTCPAAGLCLGPSAEVDLLERQFLAERELRHRTLAAQKVQIDRLWLKGASEKHLRAVSWWELGQGAVLRTPGVGVLQGHPPQVPAARGHNECPCSKPGMTWPWTSLPCCPRTR</sequence>
<dbReference type="InterPro" id="IPR043247">
    <property type="entry name" value="CCDC183"/>
</dbReference>
<dbReference type="AlphaFoldDB" id="A0A8B9VGW9"/>
<dbReference type="PANTHER" id="PTHR47115:SF1">
    <property type="entry name" value="COILED-COIL DOMAIN-CONTAINING PROTEIN 183"/>
    <property type="match status" value="1"/>
</dbReference>
<evidence type="ECO:0000313" key="1">
    <source>
        <dbReference type="Ensembl" id="ENSAZOP00000022149.1"/>
    </source>
</evidence>
<reference evidence="1" key="2">
    <citation type="submission" date="2025-09" db="UniProtKB">
        <authorList>
            <consortium name="Ensembl"/>
        </authorList>
    </citation>
    <scope>IDENTIFICATION</scope>
</reference>
<dbReference type="Proteomes" id="UP000694549">
    <property type="component" value="Unplaced"/>
</dbReference>
<proteinExistence type="predicted"/>
<dbReference type="PANTHER" id="PTHR47115">
    <property type="entry name" value="COILED-COIL DOMAIN-CONTAINING PROTEIN 183"/>
    <property type="match status" value="1"/>
</dbReference>
<keyword evidence="2" id="KW-1185">Reference proteome</keyword>
<name>A0A8B9VGW9_9AVES</name>
<dbReference type="Ensembl" id="ENSAZOT00000023808.1">
    <property type="protein sequence ID" value="ENSAZOP00000022149.1"/>
    <property type="gene ID" value="ENSAZOG00000014352.1"/>
</dbReference>
<protein>
    <submittedName>
        <fullName evidence="1">Uncharacterized protein</fullName>
    </submittedName>
</protein>
<reference evidence="1" key="1">
    <citation type="submission" date="2025-08" db="UniProtKB">
        <authorList>
            <consortium name="Ensembl"/>
        </authorList>
    </citation>
    <scope>IDENTIFICATION</scope>
</reference>
<accession>A0A8B9VGW9</accession>
<evidence type="ECO:0000313" key="2">
    <source>
        <dbReference type="Proteomes" id="UP000694549"/>
    </source>
</evidence>